<feature type="domain" description="GS catalytic" evidence="5">
    <location>
        <begin position="116"/>
        <end position="434"/>
    </location>
</feature>
<evidence type="ECO:0000313" key="6">
    <source>
        <dbReference type="EMBL" id="KAF2753099.1"/>
    </source>
</evidence>
<evidence type="ECO:0000256" key="1">
    <source>
        <dbReference type="ARBA" id="ARBA00021364"/>
    </source>
</evidence>
<dbReference type="PROSITE" id="PS51987">
    <property type="entry name" value="GS_CATALYTIC"/>
    <property type="match status" value="1"/>
</dbReference>
<dbReference type="GeneID" id="54490756"/>
<evidence type="ECO:0000256" key="2">
    <source>
        <dbReference type="ARBA" id="ARBA00022598"/>
    </source>
</evidence>
<keyword evidence="7" id="KW-1185">Reference proteome</keyword>
<dbReference type="PANTHER" id="PTHR43785">
    <property type="entry name" value="GAMMA-GLUTAMYLPUTRESCINE SYNTHETASE"/>
    <property type="match status" value="1"/>
</dbReference>
<dbReference type="InterPro" id="IPR008146">
    <property type="entry name" value="Gln_synth_cat_dom"/>
</dbReference>
<dbReference type="EMBL" id="ML996586">
    <property type="protein sequence ID" value="KAF2753099.1"/>
    <property type="molecule type" value="Genomic_DNA"/>
</dbReference>
<keyword evidence="2" id="KW-0436">Ligase</keyword>
<dbReference type="SMART" id="SM01230">
    <property type="entry name" value="Gln-synt_C"/>
    <property type="match status" value="1"/>
</dbReference>
<accession>A0A6A6VT87</accession>
<protein>
    <recommendedName>
        <fullName evidence="1">Glutamine synthetase</fullName>
    </recommendedName>
</protein>
<evidence type="ECO:0000259" key="5">
    <source>
        <dbReference type="PROSITE" id="PS51987"/>
    </source>
</evidence>
<dbReference type="GO" id="GO:0004356">
    <property type="term" value="F:glutamine synthetase activity"/>
    <property type="evidence" value="ECO:0007669"/>
    <property type="project" value="InterPro"/>
</dbReference>
<gene>
    <name evidence="6" type="ORF">EJ05DRAFT_542120</name>
</gene>
<dbReference type="PANTHER" id="PTHR43785:SF2">
    <property type="entry name" value="TYPE-1 GLUTAMINE SYNTHETASE 1"/>
    <property type="match status" value="1"/>
</dbReference>
<dbReference type="InterPro" id="IPR036651">
    <property type="entry name" value="Gln_synt_N_sf"/>
</dbReference>
<dbReference type="RefSeq" id="XP_033595550.1">
    <property type="nucleotide sequence ID" value="XM_033749702.1"/>
</dbReference>
<dbReference type="AlphaFoldDB" id="A0A6A6VT87"/>
<proteinExistence type="inferred from homology"/>
<dbReference type="OrthoDB" id="3364440at2759"/>
<sequence>MSRQDDVNFLETFFNRHQSISIVQLNWTDYSGVVRTRFVPHQRALDLANGSSYYLAQNCMIIPIATAPKCWTEQPERWNLCPDWSSIRICGYNQKHAFVMCCVDQVGPEKRFSQCPRKLLQKTIEDFAGVGMGKILVGFEIEFVLLDENDNLYKPMDRVVGYSRTKGLRGKTLDLLEEVLDALSVSGIQVHHFHTEIDDQVEIALSPLDPVAAIDTLLLAQETIRTIFSRHNLKATMAPKPLLQGTHNGCHMHLSFSEDASLVQHFVAGVLTKLHSLCAIGMANYDGYVRSEHDEAGVYIGWGTENREFPIRKVDDTHWEYRFMDFTANLYLFAATLFLSGKKGIQDRIDLKWKDCQVYPEPLGPRERFVEYGITDSMPVSLQTALLSYTSDEDLRAWLGDGMFSQYADVKQKEVEHFGVMAEEERRKKFVEYF</sequence>
<organism evidence="6 7">
    <name type="scientific">Pseudovirgaria hyperparasitica</name>
    <dbReference type="NCBI Taxonomy" id="470096"/>
    <lineage>
        <taxon>Eukaryota</taxon>
        <taxon>Fungi</taxon>
        <taxon>Dikarya</taxon>
        <taxon>Ascomycota</taxon>
        <taxon>Pezizomycotina</taxon>
        <taxon>Dothideomycetes</taxon>
        <taxon>Dothideomycetes incertae sedis</taxon>
        <taxon>Acrospermales</taxon>
        <taxon>Acrospermaceae</taxon>
        <taxon>Pseudovirgaria</taxon>
    </lineage>
</organism>
<dbReference type="Proteomes" id="UP000799437">
    <property type="component" value="Unassembled WGS sequence"/>
</dbReference>
<comment type="similarity">
    <text evidence="3 4">Belongs to the glutamine synthetase family.</text>
</comment>
<dbReference type="SUPFAM" id="SSF55931">
    <property type="entry name" value="Glutamine synthetase/guanido kinase"/>
    <property type="match status" value="1"/>
</dbReference>
<dbReference type="Gene3D" id="3.30.590.10">
    <property type="entry name" value="Glutamine synthetase/guanido kinase, catalytic domain"/>
    <property type="match status" value="1"/>
</dbReference>
<dbReference type="Gene3D" id="3.10.20.70">
    <property type="entry name" value="Glutamine synthetase, N-terminal domain"/>
    <property type="match status" value="1"/>
</dbReference>
<reference evidence="6" key="1">
    <citation type="journal article" date="2020" name="Stud. Mycol.">
        <title>101 Dothideomycetes genomes: a test case for predicting lifestyles and emergence of pathogens.</title>
        <authorList>
            <person name="Haridas S."/>
            <person name="Albert R."/>
            <person name="Binder M."/>
            <person name="Bloem J."/>
            <person name="Labutti K."/>
            <person name="Salamov A."/>
            <person name="Andreopoulos B."/>
            <person name="Baker S."/>
            <person name="Barry K."/>
            <person name="Bills G."/>
            <person name="Bluhm B."/>
            <person name="Cannon C."/>
            <person name="Castanera R."/>
            <person name="Culley D."/>
            <person name="Daum C."/>
            <person name="Ezra D."/>
            <person name="Gonzalez J."/>
            <person name="Henrissat B."/>
            <person name="Kuo A."/>
            <person name="Liang C."/>
            <person name="Lipzen A."/>
            <person name="Lutzoni F."/>
            <person name="Magnuson J."/>
            <person name="Mondo S."/>
            <person name="Nolan M."/>
            <person name="Ohm R."/>
            <person name="Pangilinan J."/>
            <person name="Park H.-J."/>
            <person name="Ramirez L."/>
            <person name="Alfaro M."/>
            <person name="Sun H."/>
            <person name="Tritt A."/>
            <person name="Yoshinaga Y."/>
            <person name="Zwiers L.-H."/>
            <person name="Turgeon B."/>
            <person name="Goodwin S."/>
            <person name="Spatafora J."/>
            <person name="Crous P."/>
            <person name="Grigoriev I."/>
        </authorList>
    </citation>
    <scope>NUCLEOTIDE SEQUENCE</scope>
    <source>
        <strain evidence="6">CBS 121739</strain>
    </source>
</reference>
<evidence type="ECO:0000256" key="4">
    <source>
        <dbReference type="RuleBase" id="RU000384"/>
    </source>
</evidence>
<dbReference type="InterPro" id="IPR014746">
    <property type="entry name" value="Gln_synth/guanido_kin_cat_dom"/>
</dbReference>
<evidence type="ECO:0000256" key="3">
    <source>
        <dbReference type="PROSITE-ProRule" id="PRU01331"/>
    </source>
</evidence>
<dbReference type="Pfam" id="PF00120">
    <property type="entry name" value="Gln-synt_C"/>
    <property type="match status" value="1"/>
</dbReference>
<dbReference type="GO" id="GO:0006542">
    <property type="term" value="P:glutamine biosynthetic process"/>
    <property type="evidence" value="ECO:0007669"/>
    <property type="project" value="InterPro"/>
</dbReference>
<name>A0A6A6VT87_9PEZI</name>
<evidence type="ECO:0000313" key="7">
    <source>
        <dbReference type="Proteomes" id="UP000799437"/>
    </source>
</evidence>